<comment type="caution">
    <text evidence="2">The sequence shown here is derived from an EMBL/GenBank/DDBJ whole genome shotgun (WGS) entry which is preliminary data.</text>
</comment>
<evidence type="ECO:0000313" key="2">
    <source>
        <dbReference type="EMBL" id="EEB32994.1"/>
    </source>
</evidence>
<name>B6WVE3_9BACT</name>
<proteinExistence type="predicted"/>
<evidence type="ECO:0000313" key="3">
    <source>
        <dbReference type="Proteomes" id="UP000003676"/>
    </source>
</evidence>
<protein>
    <submittedName>
        <fullName evidence="2">Uncharacterized protein</fullName>
    </submittedName>
</protein>
<reference evidence="2 3" key="2">
    <citation type="submission" date="2008-10" db="EMBL/GenBank/DDBJ databases">
        <authorList>
            <person name="Fulton L."/>
            <person name="Clifton S."/>
            <person name="Fulton B."/>
            <person name="Xu J."/>
            <person name="Minx P."/>
            <person name="Pepin K.H."/>
            <person name="Johnson M."/>
            <person name="Bhonagiri V."/>
            <person name="Nash W.E."/>
            <person name="Mardis E.R."/>
            <person name="Wilson R.K."/>
        </authorList>
    </citation>
    <scope>NUCLEOTIDE SEQUENCE [LARGE SCALE GENOMIC DNA]</scope>
    <source>
        <strain evidence="2 3">ATCC 29098</strain>
    </source>
</reference>
<dbReference type="AlphaFoldDB" id="B6WVE3"/>
<organism evidence="2 3">
    <name type="scientific">Desulfovibrio piger ATCC 29098</name>
    <dbReference type="NCBI Taxonomy" id="411464"/>
    <lineage>
        <taxon>Bacteria</taxon>
        <taxon>Pseudomonadati</taxon>
        <taxon>Thermodesulfobacteriota</taxon>
        <taxon>Desulfovibrionia</taxon>
        <taxon>Desulfovibrionales</taxon>
        <taxon>Desulfovibrionaceae</taxon>
        <taxon>Desulfovibrio</taxon>
    </lineage>
</organism>
<dbReference type="EMBL" id="ABXU01000064">
    <property type="protein sequence ID" value="EEB32994.1"/>
    <property type="molecule type" value="Genomic_DNA"/>
</dbReference>
<feature type="region of interest" description="Disordered" evidence="1">
    <location>
        <begin position="33"/>
        <end position="75"/>
    </location>
</feature>
<gene>
    <name evidence="2" type="ORF">DESPIG_02059</name>
</gene>
<accession>B6WVE3</accession>
<reference evidence="2 3" key="1">
    <citation type="submission" date="2008-10" db="EMBL/GenBank/DDBJ databases">
        <title>Draft genome sequence of Desulvovibrio piger (ATCC 29098).</title>
        <authorList>
            <person name="Sudarsanam P."/>
            <person name="Ley R."/>
            <person name="Guruge J."/>
            <person name="Turnbaugh P.J."/>
            <person name="Mahowald M."/>
            <person name="Liep D."/>
            <person name="Gordon J."/>
        </authorList>
    </citation>
    <scope>NUCLEOTIDE SEQUENCE [LARGE SCALE GENOMIC DNA]</scope>
    <source>
        <strain evidence="2 3">ATCC 29098</strain>
    </source>
</reference>
<dbReference type="Proteomes" id="UP000003676">
    <property type="component" value="Unassembled WGS sequence"/>
</dbReference>
<sequence length="75" mass="7775">MTDIPDAGEGDCACAGKPFPRGSRSRMPYPGCGGFSRHAKKRQGLSGGCRRTGRAGRSEDGPANAVQGEASVFCE</sequence>
<dbReference type="HOGENOM" id="CLU_2665162_0_0_7"/>
<evidence type="ECO:0000256" key="1">
    <source>
        <dbReference type="SAM" id="MobiDB-lite"/>
    </source>
</evidence>